<dbReference type="SMART" id="SM00181">
    <property type="entry name" value="EGF"/>
    <property type="match status" value="13"/>
</dbReference>
<dbReference type="InterPro" id="IPR003961">
    <property type="entry name" value="FN3_dom"/>
</dbReference>
<dbReference type="EMBL" id="JBBPFD010000015">
    <property type="protein sequence ID" value="KAK7895887.1"/>
    <property type="molecule type" value="Genomic_DNA"/>
</dbReference>
<feature type="disulfide bond" evidence="6">
    <location>
        <begin position="563"/>
        <end position="573"/>
    </location>
</feature>
<feature type="domain" description="EGF-like" evidence="8">
    <location>
        <begin position="466"/>
        <end position="497"/>
    </location>
</feature>
<feature type="domain" description="Fibronectin type-III" evidence="9">
    <location>
        <begin position="1225"/>
        <end position="1317"/>
    </location>
</feature>
<dbReference type="FunFam" id="2.10.25.10:FF:000001">
    <property type="entry name" value="Tenascin C"/>
    <property type="match status" value="10"/>
</dbReference>
<evidence type="ECO:0000256" key="1">
    <source>
        <dbReference type="ARBA" id="ARBA00004613"/>
    </source>
</evidence>
<dbReference type="Proteomes" id="UP001460270">
    <property type="component" value="Unassembled WGS sequence"/>
</dbReference>
<keyword evidence="5" id="KW-0325">Glycoprotein</keyword>
<dbReference type="SMART" id="SM00060">
    <property type="entry name" value="FN3"/>
    <property type="match status" value="13"/>
</dbReference>
<feature type="domain" description="Fibronectin type-III" evidence="9">
    <location>
        <begin position="861"/>
        <end position="948"/>
    </location>
</feature>
<dbReference type="GO" id="GO:0030155">
    <property type="term" value="P:regulation of cell adhesion"/>
    <property type="evidence" value="ECO:0007669"/>
    <property type="project" value="TreeGrafter"/>
</dbReference>
<dbReference type="SUPFAM" id="SSF49265">
    <property type="entry name" value="Fibronectin type III"/>
    <property type="match status" value="10"/>
</dbReference>
<dbReference type="InterPro" id="IPR002049">
    <property type="entry name" value="LE_dom"/>
</dbReference>
<feature type="signal peptide" evidence="7">
    <location>
        <begin position="1"/>
        <end position="21"/>
    </location>
</feature>
<feature type="domain" description="EGF-like" evidence="8">
    <location>
        <begin position="404"/>
        <end position="435"/>
    </location>
</feature>
<comment type="caution">
    <text evidence="6">Lacks conserved residue(s) required for the propagation of feature annotation.</text>
</comment>
<feature type="disulfide bond" evidence="6">
    <location>
        <begin position="408"/>
        <end position="418"/>
    </location>
</feature>
<evidence type="ECO:0000256" key="2">
    <source>
        <dbReference type="ARBA" id="ARBA00022525"/>
    </source>
</evidence>
<evidence type="ECO:0000259" key="8">
    <source>
        <dbReference type="PROSITE" id="PS50026"/>
    </source>
</evidence>
<reference evidence="11" key="1">
    <citation type="submission" date="2024-04" db="EMBL/GenBank/DDBJ databases">
        <title>Salinicola lusitanus LLJ914,a marine bacterium isolated from the Okinawa Trough.</title>
        <authorList>
            <person name="Li J."/>
        </authorList>
    </citation>
    <scope>NUCLEOTIDE SEQUENCE [LARGE SCALE GENOMIC DNA]</scope>
</reference>
<dbReference type="CDD" id="cd00063">
    <property type="entry name" value="FN3"/>
    <property type="match status" value="12"/>
</dbReference>
<evidence type="ECO:0000313" key="11">
    <source>
        <dbReference type="Proteomes" id="UP001460270"/>
    </source>
</evidence>
<dbReference type="PROSITE" id="PS50026">
    <property type="entry name" value="EGF_3"/>
    <property type="match status" value="3"/>
</dbReference>
<feature type="domain" description="Fibronectin type-III" evidence="9">
    <location>
        <begin position="1601"/>
        <end position="1689"/>
    </location>
</feature>
<dbReference type="InterPro" id="IPR041161">
    <property type="entry name" value="EGF_Tenascin"/>
</dbReference>
<keyword evidence="4 6" id="KW-1015">Disulfide bond</keyword>
<dbReference type="CDD" id="cd00055">
    <property type="entry name" value="EGF_Lam"/>
    <property type="match status" value="1"/>
</dbReference>
<dbReference type="Pfam" id="PF25024">
    <property type="entry name" value="EGF_TEN"/>
    <property type="match status" value="1"/>
</dbReference>
<proteinExistence type="predicted"/>
<dbReference type="GO" id="GO:0031175">
    <property type="term" value="P:neuron projection development"/>
    <property type="evidence" value="ECO:0007669"/>
    <property type="project" value="TreeGrafter"/>
</dbReference>
<keyword evidence="7" id="KW-0732">Signal</keyword>
<feature type="disulfide bond" evidence="6">
    <location>
        <begin position="580"/>
        <end position="589"/>
    </location>
</feature>
<evidence type="ECO:0000256" key="6">
    <source>
        <dbReference type="PROSITE-ProRule" id="PRU00076"/>
    </source>
</evidence>
<dbReference type="PROSITE" id="PS50853">
    <property type="entry name" value="FN3"/>
    <property type="match status" value="10"/>
</dbReference>
<feature type="domain" description="Fibronectin type-III" evidence="9">
    <location>
        <begin position="771"/>
        <end position="860"/>
    </location>
</feature>
<feature type="domain" description="EGF-like" evidence="8">
    <location>
        <begin position="559"/>
        <end position="590"/>
    </location>
</feature>
<dbReference type="PANTHER" id="PTHR46708">
    <property type="entry name" value="TENASCIN"/>
    <property type="match status" value="1"/>
</dbReference>
<feature type="domain" description="Fibronectin type-III" evidence="9">
    <location>
        <begin position="953"/>
        <end position="1041"/>
    </location>
</feature>
<evidence type="ECO:0000256" key="7">
    <source>
        <dbReference type="SAM" id="SignalP"/>
    </source>
</evidence>
<dbReference type="Pfam" id="PF18720">
    <property type="entry name" value="EGF_Tenascin"/>
    <property type="match status" value="1"/>
</dbReference>
<dbReference type="PROSITE" id="PS00022">
    <property type="entry name" value="EGF_1"/>
    <property type="match status" value="5"/>
</dbReference>
<evidence type="ECO:0000256" key="3">
    <source>
        <dbReference type="ARBA" id="ARBA00022737"/>
    </source>
</evidence>
<dbReference type="PROSITE" id="PS01186">
    <property type="entry name" value="EGF_2"/>
    <property type="match status" value="5"/>
</dbReference>
<feature type="disulfide bond" evidence="6">
    <location>
        <begin position="487"/>
        <end position="496"/>
    </location>
</feature>
<dbReference type="FunFam" id="2.60.40.10:FF:000099">
    <property type="entry name" value="Fibronectin 1"/>
    <property type="match status" value="2"/>
</dbReference>
<keyword evidence="6" id="KW-0245">EGF-like domain</keyword>
<feature type="domain" description="Fibronectin type-III" evidence="9">
    <location>
        <begin position="1690"/>
        <end position="1777"/>
    </location>
</feature>
<dbReference type="InterPro" id="IPR013783">
    <property type="entry name" value="Ig-like_fold"/>
</dbReference>
<evidence type="ECO:0008006" key="12">
    <source>
        <dbReference type="Google" id="ProtNLM"/>
    </source>
</evidence>
<evidence type="ECO:0000256" key="5">
    <source>
        <dbReference type="ARBA" id="ARBA00023180"/>
    </source>
</evidence>
<evidence type="ECO:0000256" key="4">
    <source>
        <dbReference type="ARBA" id="ARBA00023157"/>
    </source>
</evidence>
<feature type="chain" id="PRO_5044024528" description="Zmp:0000000846" evidence="7">
    <location>
        <begin position="22"/>
        <end position="1845"/>
    </location>
</feature>
<comment type="subcellular location">
    <subcellularLocation>
        <location evidence="1">Secreted</location>
    </subcellularLocation>
</comment>
<accession>A0AAW0NEX7</accession>
<dbReference type="Pfam" id="PF00041">
    <property type="entry name" value="fn3"/>
    <property type="match status" value="12"/>
</dbReference>
<feature type="domain" description="Fibronectin type-III" evidence="9">
    <location>
        <begin position="594"/>
        <end position="682"/>
    </location>
</feature>
<dbReference type="InterPro" id="IPR000742">
    <property type="entry name" value="EGF"/>
</dbReference>
<organism evidence="10 11">
    <name type="scientific">Mugilogobius chulae</name>
    <name type="common">yellowstripe goby</name>
    <dbReference type="NCBI Taxonomy" id="88201"/>
    <lineage>
        <taxon>Eukaryota</taxon>
        <taxon>Metazoa</taxon>
        <taxon>Chordata</taxon>
        <taxon>Craniata</taxon>
        <taxon>Vertebrata</taxon>
        <taxon>Euteleostomi</taxon>
        <taxon>Actinopterygii</taxon>
        <taxon>Neopterygii</taxon>
        <taxon>Teleostei</taxon>
        <taxon>Neoteleostei</taxon>
        <taxon>Acanthomorphata</taxon>
        <taxon>Gobiaria</taxon>
        <taxon>Gobiiformes</taxon>
        <taxon>Gobioidei</taxon>
        <taxon>Gobiidae</taxon>
        <taxon>Gobionellinae</taxon>
        <taxon>Mugilogobius</taxon>
    </lineage>
</organism>
<gene>
    <name evidence="10" type="ORF">WMY93_021212</name>
</gene>
<sequence length="1845" mass="199927">MDMKRLPGCLLLIIFLALSEAELLKKILRHRRQTVLSSKEQNISLPFTNKSVLFNHVYNINVPASALCTVDLDAPRSTQTYSGNAAASAGHTISEHAVNGENQIVFTHRIHIPRQACGCAEDLPALKNLLKRLEMLEGQVSALKQQCGAGSPCCDDGTKPYCNGHGNFSVEMCSCVCEPGWKGPNCTQSECPQNCRDKGRCVQGSCECFKGFSGEDCSLETCPVHCGIHGQCVDGLCVCSEGFFGEDCSQTKCLNNCFGRGRCDDGDCICNHPWSGVDCAELTCPNDCFDKGRCVNGTCFCDEGYSGLDCGAHTCHNNCHGNGFCVDGLCVCTAGYSGKDCSLLTCLNDCSGRGSCFNGVCICDVGYQGEDCSQLACVNNCNTRGQCINGQCSCDVGFQGEDCSELSCPSSCHHRGRCVNGQCVCHEGFTGEDCSIKICPSNCFSRGTCIKGHCRCYAGFSGDDCSQLTCPNSCKHRGRCIDGQCICEEGFTGEDCSQRACPNDCMKRGYCLDGTCICQEGYFGDDCSGLVCPDNCNNKGRCIKGKCACEKGYEGESCATISCLNNCHNNGQCVDGQCLCEEGYTGEDCFEVSPPKDLSVHEVTQETVDLSWANDMLVTEYLVTSNSSGGLYQEFIVPGDQTAATIKELEPGIEYLINVYAVLSSKKSVPVSARVATLLPQPEGVRFTSVRETSVEVTWDKLAIFFDGWEIFFRNTKEENGKIMITVPPSQNQFVQSGLGSGQEYEVSINIIKNNTRGPQTSRRVTTKIEGLQQLQVKDVTASSALISWSQPVPPTDRVIMSYAPSFDPSDQTSAEIFSPDHQSSIEGLRPDTEYTISLVCRTGESSSDPVTTTFTTALDAPKDLHTVSQSDSTITVQWINSDAAVDKYRVKYSPISGAVHGEELFPQGPGDTTAATITGLLPGTEYGIGVTAVKNERESIPATTNADTDLDPPINFEKVESTETSLTLMWQKPQAKVTGYKLVYETEDGQFEEFDLPATPTTFVVPELTAGTTYTFTLTAERGHKKSAPATVSESTEEQDSLVLNLTLSDITWDSVTASWDSMGGDFDSFVIEVTNLDNMVESQNLTLSGGAFSLVLSGLTPNTTYIVGLYGMYQGSFLEPTYSEATTVSEPVVGKLYVSNITPESFTMHWNGTEGKIDGFTLEIIDSDWLTDAQEYNVSQNVQSHDITGLRPSTDYIGYLYGTYKGSRTTAVSVVASTAEEPELSKLVVTNITSDRLTLSWRTRDSSFENFIVEVRESAVPSQAMGRVLPGDTHTTVMTGLKASTSYDIKLYTTSNDLTIQPLYAVAITEGIPQLGTISASSVSPHNLSLSWNTLSGHFDGFVVRVSDSERHFDALEFSLPGDARNITLSNLMDATDYDIELYGISHGRHTNSVLAQATTASLPKVENLTISNITPYGFRVSWEVKFQQQQQDNAAPSSGGFRQFDIVVTDSGWLLEPQEYTVPGDRSHLDVSGLITGIGYEVRLTGVSESGLVSRPLTTVAVTEAEPEVEHLFVSDVTANSFRLSWTADEDMFDRFLIKLRDSKRLAHPQEYSVHGDERTLVLQGLMGGTEYEIELYGIKLGWRSHGITGIAQTGVATPQGLHFTEVTDSSAIVHWSKPQSPVDNYRITYLPFEGGSPLLLTVDGSVFEALLPNLTPGKIYQVTVHAVKGLEESESNSNILTTALDRPGQLTAVNITDVSATLLWQPSLAAVDGYVITYRADTAPPVVEHVTGNTVEFQMVSLAPASHYTVALHAVKEAQKSDSAVVEFTTDSATLTWSPPQAAVTGYTLTFSSADATIRVCASILLINMNLFCITKIIVSSSVFVTPGSCAQSHCHILQHG</sequence>
<dbReference type="Gene3D" id="2.20.25.10">
    <property type="match status" value="1"/>
</dbReference>
<evidence type="ECO:0000313" key="10">
    <source>
        <dbReference type="EMBL" id="KAK7895887.1"/>
    </source>
</evidence>
<keyword evidence="3" id="KW-0677">Repeat</keyword>
<keyword evidence="2" id="KW-0964">Secreted</keyword>
<feature type="domain" description="Fibronectin type-III" evidence="9">
    <location>
        <begin position="1407"/>
        <end position="1511"/>
    </location>
</feature>
<feature type="domain" description="Fibronectin type-III" evidence="9">
    <location>
        <begin position="1043"/>
        <end position="1133"/>
    </location>
</feature>
<dbReference type="InterPro" id="IPR036116">
    <property type="entry name" value="FN3_sf"/>
</dbReference>
<dbReference type="Pfam" id="PF23106">
    <property type="entry name" value="EGF_Teneurin"/>
    <property type="match status" value="5"/>
</dbReference>
<keyword evidence="11" id="KW-1185">Reference proteome</keyword>
<dbReference type="CDD" id="cd00054">
    <property type="entry name" value="EGF_CA"/>
    <property type="match status" value="3"/>
</dbReference>
<name>A0AAW0NEX7_9GOBI</name>
<feature type="disulfide bond" evidence="6">
    <location>
        <begin position="470"/>
        <end position="480"/>
    </location>
</feature>
<dbReference type="InterPro" id="IPR050991">
    <property type="entry name" value="ECM_Regulatory_Proteins"/>
</dbReference>
<protein>
    <recommendedName>
        <fullName evidence="12">Zmp:0000000846</fullName>
    </recommendedName>
</protein>
<feature type="disulfide bond" evidence="6">
    <location>
        <begin position="425"/>
        <end position="434"/>
    </location>
</feature>
<dbReference type="Gene3D" id="2.60.40.10">
    <property type="entry name" value="Immunoglobulins"/>
    <property type="match status" value="13"/>
</dbReference>
<dbReference type="PANTHER" id="PTHR46708:SF1">
    <property type="entry name" value="TENASCIN"/>
    <property type="match status" value="1"/>
</dbReference>
<comment type="caution">
    <text evidence="10">The sequence shown here is derived from an EMBL/GenBank/DDBJ whole genome shotgun (WGS) entry which is preliminary data.</text>
</comment>
<dbReference type="GO" id="GO:0005615">
    <property type="term" value="C:extracellular space"/>
    <property type="evidence" value="ECO:0007669"/>
    <property type="project" value="TreeGrafter"/>
</dbReference>
<evidence type="ECO:0000259" key="9">
    <source>
        <dbReference type="PROSITE" id="PS50853"/>
    </source>
</evidence>
<dbReference type="Gene3D" id="2.10.25.10">
    <property type="entry name" value="Laminin"/>
    <property type="match status" value="12"/>
</dbReference>
<feature type="domain" description="Fibronectin type-III" evidence="9">
    <location>
        <begin position="1134"/>
        <end position="1224"/>
    </location>
</feature>